<gene>
    <name evidence="1" type="ORF">BSIN_2089</name>
</gene>
<evidence type="ECO:0000313" key="1">
    <source>
        <dbReference type="EMBL" id="SMF98803.1"/>
    </source>
</evidence>
<organism evidence="1 2">
    <name type="scientific">Burkholderia singularis</name>
    <dbReference type="NCBI Taxonomy" id="1503053"/>
    <lineage>
        <taxon>Bacteria</taxon>
        <taxon>Pseudomonadati</taxon>
        <taxon>Pseudomonadota</taxon>
        <taxon>Betaproteobacteria</taxon>
        <taxon>Burkholderiales</taxon>
        <taxon>Burkholderiaceae</taxon>
        <taxon>Burkholderia</taxon>
        <taxon>pseudomallei group</taxon>
    </lineage>
</organism>
<dbReference type="Proteomes" id="UP000198460">
    <property type="component" value="Unassembled WGS sequence"/>
</dbReference>
<reference evidence="1 2" key="1">
    <citation type="submission" date="2017-04" db="EMBL/GenBank/DDBJ databases">
        <authorList>
            <person name="Afonso C.L."/>
            <person name="Miller P.J."/>
            <person name="Scott M.A."/>
            <person name="Spackman E."/>
            <person name="Goraichik I."/>
            <person name="Dimitrov K.M."/>
            <person name="Suarez D.L."/>
            <person name="Swayne D.E."/>
        </authorList>
    </citation>
    <scope>NUCLEOTIDE SEQUENCE [LARGE SCALE GENOMIC DNA]</scope>
    <source>
        <strain evidence="1">LMG 28154</strain>
    </source>
</reference>
<dbReference type="AlphaFoldDB" id="A0A238H0S1"/>
<dbReference type="EMBL" id="FXAN01000034">
    <property type="protein sequence ID" value="SMF98803.1"/>
    <property type="molecule type" value="Genomic_DNA"/>
</dbReference>
<sequence length="39" mass="4357">MPVCFELNHDERCIDTSVSHLDRGHPHCGPLRSLQVLSG</sequence>
<accession>A0A238H0S1</accession>
<proteinExistence type="predicted"/>
<evidence type="ECO:0000313" key="2">
    <source>
        <dbReference type="Proteomes" id="UP000198460"/>
    </source>
</evidence>
<protein>
    <submittedName>
        <fullName evidence="1">Uncharacterized protein</fullName>
    </submittedName>
</protein>
<name>A0A238H0S1_9BURK</name>